<reference evidence="2" key="1">
    <citation type="journal article" date="2023" name="bioRxiv">
        <title>Scaffold-level genome assemblies of two parasitoid biocontrol wasps reveal the parthenogenesis mechanism and an associated novel virus.</title>
        <authorList>
            <person name="Inwood S."/>
            <person name="Skelly J."/>
            <person name="Guhlin J."/>
            <person name="Harrop T."/>
            <person name="Goldson S."/>
            <person name="Dearden P."/>
        </authorList>
    </citation>
    <scope>NUCLEOTIDE SEQUENCE</scope>
    <source>
        <strain evidence="2">Irish</strain>
        <tissue evidence="2">Whole body</tissue>
    </source>
</reference>
<dbReference type="EMBL" id="JAQQBS010000873">
    <property type="protein sequence ID" value="KAK0169248.1"/>
    <property type="molecule type" value="Genomic_DNA"/>
</dbReference>
<evidence type="ECO:0000313" key="3">
    <source>
        <dbReference type="Proteomes" id="UP001168990"/>
    </source>
</evidence>
<accession>A0AA39FGS1</accession>
<feature type="region of interest" description="Disordered" evidence="1">
    <location>
        <begin position="89"/>
        <end position="142"/>
    </location>
</feature>
<feature type="compositionally biased region" description="Polar residues" evidence="1">
    <location>
        <begin position="165"/>
        <end position="180"/>
    </location>
</feature>
<dbReference type="Proteomes" id="UP001168990">
    <property type="component" value="Unassembled WGS sequence"/>
</dbReference>
<feature type="region of interest" description="Disordered" evidence="1">
    <location>
        <begin position="165"/>
        <end position="196"/>
    </location>
</feature>
<reference evidence="2" key="2">
    <citation type="submission" date="2023-03" db="EMBL/GenBank/DDBJ databases">
        <authorList>
            <person name="Inwood S.N."/>
            <person name="Skelly J.G."/>
            <person name="Guhlin J."/>
            <person name="Harrop T.W.R."/>
            <person name="Goldson S.G."/>
            <person name="Dearden P.K."/>
        </authorList>
    </citation>
    <scope>NUCLEOTIDE SEQUENCE</scope>
    <source>
        <strain evidence="2">Irish</strain>
        <tissue evidence="2">Whole body</tissue>
    </source>
</reference>
<feature type="compositionally biased region" description="Low complexity" evidence="1">
    <location>
        <begin position="104"/>
        <end position="115"/>
    </location>
</feature>
<feature type="compositionally biased region" description="Basic and acidic residues" evidence="1">
    <location>
        <begin position="187"/>
        <end position="196"/>
    </location>
</feature>
<protein>
    <submittedName>
        <fullName evidence="2">Uncharacterized protein</fullName>
    </submittedName>
</protein>
<sequence length="196" mass="21926">MDVKDIKGIGKSLFRTDEAQLRNRTKFRLGSATLLANTGANLTTLKQHGGLRSSSVVEGCIENSLYNKTKIFNHIVNSENTLFTIQNHSVDRTTNTSNQDELRPSTSTSSQPTEPLATTKPSCKENIAPKNKHESHQSLPNYEDELRAVNDIVRDENFENVKSNYEFSPVPSLNSNSQDSNHSRKLSSRDKTSLNF</sequence>
<name>A0AA39FGS1_9HYME</name>
<evidence type="ECO:0000313" key="2">
    <source>
        <dbReference type="EMBL" id="KAK0169248.1"/>
    </source>
</evidence>
<proteinExistence type="predicted"/>
<keyword evidence="3" id="KW-1185">Reference proteome</keyword>
<organism evidence="2 3">
    <name type="scientific">Microctonus aethiopoides</name>
    <dbReference type="NCBI Taxonomy" id="144406"/>
    <lineage>
        <taxon>Eukaryota</taxon>
        <taxon>Metazoa</taxon>
        <taxon>Ecdysozoa</taxon>
        <taxon>Arthropoda</taxon>
        <taxon>Hexapoda</taxon>
        <taxon>Insecta</taxon>
        <taxon>Pterygota</taxon>
        <taxon>Neoptera</taxon>
        <taxon>Endopterygota</taxon>
        <taxon>Hymenoptera</taxon>
        <taxon>Apocrita</taxon>
        <taxon>Ichneumonoidea</taxon>
        <taxon>Braconidae</taxon>
        <taxon>Euphorinae</taxon>
        <taxon>Microctonus</taxon>
    </lineage>
</organism>
<dbReference type="AlphaFoldDB" id="A0AA39FGS1"/>
<evidence type="ECO:0000256" key="1">
    <source>
        <dbReference type="SAM" id="MobiDB-lite"/>
    </source>
</evidence>
<gene>
    <name evidence="2" type="ORF">PV328_012290</name>
</gene>
<comment type="caution">
    <text evidence="2">The sequence shown here is derived from an EMBL/GenBank/DDBJ whole genome shotgun (WGS) entry which is preliminary data.</text>
</comment>
<feature type="compositionally biased region" description="Polar residues" evidence="1">
    <location>
        <begin position="89"/>
        <end position="99"/>
    </location>
</feature>